<dbReference type="GO" id="GO:0005524">
    <property type="term" value="F:ATP binding"/>
    <property type="evidence" value="ECO:0007669"/>
    <property type="project" value="InterPro"/>
</dbReference>
<organism evidence="3 4">
    <name type="scientific">Muricoccus nepalensis</name>
    <dbReference type="NCBI Taxonomy" id="1854500"/>
    <lineage>
        <taxon>Bacteria</taxon>
        <taxon>Pseudomonadati</taxon>
        <taxon>Pseudomonadota</taxon>
        <taxon>Alphaproteobacteria</taxon>
        <taxon>Acetobacterales</taxon>
        <taxon>Roseomonadaceae</taxon>
        <taxon>Muricoccus</taxon>
    </lineage>
</organism>
<feature type="compositionally biased region" description="Basic and acidic residues" evidence="1">
    <location>
        <begin position="73"/>
        <end position="91"/>
    </location>
</feature>
<dbReference type="SUPFAM" id="SSF52540">
    <property type="entry name" value="P-loop containing nucleoside triphosphate hydrolases"/>
    <property type="match status" value="1"/>
</dbReference>
<name>A0A502FSA5_9PROT</name>
<dbReference type="GO" id="GO:0004222">
    <property type="term" value="F:metalloendopeptidase activity"/>
    <property type="evidence" value="ECO:0007669"/>
    <property type="project" value="InterPro"/>
</dbReference>
<comment type="caution">
    <text evidence="3">The sequence shown here is derived from an EMBL/GenBank/DDBJ whole genome shotgun (WGS) entry which is preliminary data.</text>
</comment>
<dbReference type="GO" id="GO:0030163">
    <property type="term" value="P:protein catabolic process"/>
    <property type="evidence" value="ECO:0007669"/>
    <property type="project" value="TreeGrafter"/>
</dbReference>
<keyword evidence="4" id="KW-1185">Reference proteome</keyword>
<feature type="region of interest" description="Disordered" evidence="1">
    <location>
        <begin position="1"/>
        <end position="23"/>
    </location>
</feature>
<dbReference type="AlphaFoldDB" id="A0A502FSA5"/>
<evidence type="ECO:0000256" key="1">
    <source>
        <dbReference type="SAM" id="MobiDB-lite"/>
    </source>
</evidence>
<dbReference type="Gene3D" id="1.20.58.760">
    <property type="entry name" value="Peptidase M41"/>
    <property type="match status" value="1"/>
</dbReference>
<dbReference type="GO" id="GO:0006508">
    <property type="term" value="P:proteolysis"/>
    <property type="evidence" value="ECO:0007669"/>
    <property type="project" value="InterPro"/>
</dbReference>
<dbReference type="EMBL" id="RCZP01000022">
    <property type="protein sequence ID" value="TPG52279.1"/>
    <property type="molecule type" value="Genomic_DNA"/>
</dbReference>
<dbReference type="SUPFAM" id="SSF140990">
    <property type="entry name" value="FtsH protease domain-like"/>
    <property type="match status" value="1"/>
</dbReference>
<dbReference type="InterPro" id="IPR037219">
    <property type="entry name" value="Peptidase_M41-like"/>
</dbReference>
<dbReference type="InterPro" id="IPR003593">
    <property type="entry name" value="AAA+_ATPase"/>
</dbReference>
<dbReference type="CDD" id="cd19481">
    <property type="entry name" value="RecA-like_protease"/>
    <property type="match status" value="1"/>
</dbReference>
<feature type="region of interest" description="Disordered" evidence="1">
    <location>
        <begin position="66"/>
        <end position="103"/>
    </location>
</feature>
<feature type="domain" description="AAA+ ATPase" evidence="2">
    <location>
        <begin position="388"/>
        <end position="529"/>
    </location>
</feature>
<dbReference type="Proteomes" id="UP000317078">
    <property type="component" value="Unassembled WGS sequence"/>
</dbReference>
<dbReference type="GO" id="GO:0004176">
    <property type="term" value="F:ATP-dependent peptidase activity"/>
    <property type="evidence" value="ECO:0007669"/>
    <property type="project" value="InterPro"/>
</dbReference>
<dbReference type="GO" id="GO:0005886">
    <property type="term" value="C:plasma membrane"/>
    <property type="evidence" value="ECO:0007669"/>
    <property type="project" value="TreeGrafter"/>
</dbReference>
<evidence type="ECO:0000313" key="4">
    <source>
        <dbReference type="Proteomes" id="UP000317078"/>
    </source>
</evidence>
<proteinExistence type="predicted"/>
<evidence type="ECO:0000259" key="2">
    <source>
        <dbReference type="SMART" id="SM00382"/>
    </source>
</evidence>
<feature type="compositionally biased region" description="Basic residues" evidence="1">
    <location>
        <begin position="92"/>
        <end position="101"/>
    </location>
</feature>
<protein>
    <submittedName>
        <fullName evidence="3">AAA family ATPase</fullName>
    </submittedName>
</protein>
<dbReference type="GO" id="GO:0016887">
    <property type="term" value="F:ATP hydrolysis activity"/>
    <property type="evidence" value="ECO:0007669"/>
    <property type="project" value="InterPro"/>
</dbReference>
<dbReference type="OrthoDB" id="9809379at2"/>
<dbReference type="InterPro" id="IPR027417">
    <property type="entry name" value="P-loop_NTPase"/>
</dbReference>
<dbReference type="PANTHER" id="PTHR23076:SF97">
    <property type="entry name" value="ATP-DEPENDENT ZINC METALLOPROTEASE YME1L1"/>
    <property type="match status" value="1"/>
</dbReference>
<reference evidence="3 4" key="1">
    <citation type="journal article" date="2019" name="Environ. Microbiol.">
        <title>Species interactions and distinct microbial communities in high Arctic permafrost affected cryosols are associated with the CH4 and CO2 gas fluxes.</title>
        <authorList>
            <person name="Altshuler I."/>
            <person name="Hamel J."/>
            <person name="Turney S."/>
            <person name="Magnuson E."/>
            <person name="Levesque R."/>
            <person name="Greer C."/>
            <person name="Whyte L.G."/>
        </authorList>
    </citation>
    <scope>NUCLEOTIDE SEQUENCE [LARGE SCALE GENOMIC DNA]</scope>
    <source>
        <strain evidence="3 4">S9.3B</strain>
    </source>
</reference>
<dbReference type="Pfam" id="PF00004">
    <property type="entry name" value="AAA"/>
    <property type="match status" value="1"/>
</dbReference>
<dbReference type="Pfam" id="PF01434">
    <property type="entry name" value="Peptidase_M41"/>
    <property type="match status" value="1"/>
</dbReference>
<dbReference type="InterPro" id="IPR003959">
    <property type="entry name" value="ATPase_AAA_core"/>
</dbReference>
<dbReference type="SMART" id="SM00382">
    <property type="entry name" value="AAA"/>
    <property type="match status" value="1"/>
</dbReference>
<dbReference type="Gene3D" id="1.10.8.60">
    <property type="match status" value="1"/>
</dbReference>
<gene>
    <name evidence="3" type="ORF">EAH89_18750</name>
</gene>
<dbReference type="PANTHER" id="PTHR23076">
    <property type="entry name" value="METALLOPROTEASE M41 FTSH"/>
    <property type="match status" value="1"/>
</dbReference>
<dbReference type="InterPro" id="IPR000642">
    <property type="entry name" value="Peptidase_M41"/>
</dbReference>
<sequence>MVLFTRPSCGPSTSNAGGPGPCRATTFSATRTWRLIMAFDRKRLQKSFQGRGDPPLAEATRDLLGSDAAGNDSRLHEEPSRSEVRPISDKGRKGKARKKERRLSVPWGDNVSAGMDPFRRAADRSPSTVVGLLLVRAALLAKPGFLVRAMEPGTVSVIQLPDREWSYSVVEAWNLVTDAIVTREDAVQGDALAQASSQRLACARSKLGDGDRSGARAVQIVATEKPMRVIDREQVPRNTAGMHRFVHAFSTEPEALLPQDVILTEDQRLLVPLPDSEIFELLAGALVSGDGWPSTRLPQVPARVAAAPSAVTSTIVDLARRPGQTPDAYLQRLAELMARREALTAREEKPTGITLDDLPGLGAAGVWGRQTVADLQAYAAGNLPWSELDRGVVLEGPPGTGKTSFAGALANSAGVAFVSASLAQWQGDRDGHLGTLCAAMCRTFQEARSKAPCILLVDEVDGFPTRALVRSDHRNYTIQVVNAFLEQLDGATDRAGVLVVAACNDASGLDPALTRPGRLERIIRLEKPDEDGLVDIARVHLAGDLQEANLKPLAMSAFRRGAVGADVENWCRGARRRARTAGRPMLLDDLIAEIGEAPPVHGPEAIWRMAVHEAGHVLACAALDASSVQEVTVDPKVGGRSATMVNTFDLYRRVPNATRPQARAKLRVALAGRAAEEIILGEPSSGAGGSADSDLARATRMAGIQVVSSGLDEHFEGLLYLGGADDQQRFDSLLLLPEVRGRVAAVLRSAYSDALDLVRRHRSGVERVAEVLVERGTLSGEEARDLLGDLGREEDTR</sequence>
<dbReference type="Gene3D" id="3.40.50.300">
    <property type="entry name" value="P-loop containing nucleotide triphosphate hydrolases"/>
    <property type="match status" value="1"/>
</dbReference>
<evidence type="ECO:0000313" key="3">
    <source>
        <dbReference type="EMBL" id="TPG52279.1"/>
    </source>
</evidence>
<accession>A0A502FSA5</accession>